<evidence type="ECO:0008006" key="2">
    <source>
        <dbReference type="Google" id="ProtNLM"/>
    </source>
</evidence>
<name>X1IGD6_9ZZZZ</name>
<feature type="non-terminal residue" evidence="1">
    <location>
        <position position="1"/>
    </location>
</feature>
<reference evidence="1" key="1">
    <citation type="journal article" date="2014" name="Front. Microbiol.">
        <title>High frequency of phylogenetically diverse reductive dehalogenase-homologous genes in deep subseafloor sedimentary metagenomes.</title>
        <authorList>
            <person name="Kawai M."/>
            <person name="Futagami T."/>
            <person name="Toyoda A."/>
            <person name="Takaki Y."/>
            <person name="Nishi S."/>
            <person name="Hori S."/>
            <person name="Arai W."/>
            <person name="Tsubouchi T."/>
            <person name="Morono Y."/>
            <person name="Uchiyama I."/>
            <person name="Ito T."/>
            <person name="Fujiyama A."/>
            <person name="Inagaki F."/>
            <person name="Takami H."/>
        </authorList>
    </citation>
    <scope>NUCLEOTIDE SEQUENCE</scope>
    <source>
        <strain evidence="1">Expedition CK06-06</strain>
    </source>
</reference>
<sequence length="53" mass="6509">LYQNELKLMRQAIKNKKMTTFIGKRLENSIYKKLYQEIVNNSRKHQKDLNSFY</sequence>
<accession>X1IGD6</accession>
<comment type="caution">
    <text evidence="1">The sequence shown here is derived from an EMBL/GenBank/DDBJ whole genome shotgun (WGS) entry which is preliminary data.</text>
</comment>
<dbReference type="AlphaFoldDB" id="X1IGD6"/>
<evidence type="ECO:0000313" key="1">
    <source>
        <dbReference type="EMBL" id="GAH56623.1"/>
    </source>
</evidence>
<gene>
    <name evidence="1" type="ORF">S03H2_38492</name>
</gene>
<proteinExistence type="predicted"/>
<protein>
    <recommendedName>
        <fullName evidence="2">Rubrerythrin diiron-binding domain-containing protein</fullName>
    </recommendedName>
</protein>
<dbReference type="EMBL" id="BARU01023737">
    <property type="protein sequence ID" value="GAH56623.1"/>
    <property type="molecule type" value="Genomic_DNA"/>
</dbReference>
<organism evidence="1">
    <name type="scientific">marine sediment metagenome</name>
    <dbReference type="NCBI Taxonomy" id="412755"/>
    <lineage>
        <taxon>unclassified sequences</taxon>
        <taxon>metagenomes</taxon>
        <taxon>ecological metagenomes</taxon>
    </lineage>
</organism>